<organism evidence="1 2">
    <name type="scientific">Trypanosoma brucei equiperdum</name>
    <dbReference type="NCBI Taxonomy" id="630700"/>
    <lineage>
        <taxon>Eukaryota</taxon>
        <taxon>Discoba</taxon>
        <taxon>Euglenozoa</taxon>
        <taxon>Kinetoplastea</taxon>
        <taxon>Metakinetoplastina</taxon>
        <taxon>Trypanosomatida</taxon>
        <taxon>Trypanosomatidae</taxon>
        <taxon>Trypanosoma</taxon>
    </lineage>
</organism>
<name>A0A3L6KZA0_9TRYP</name>
<gene>
    <name evidence="1" type="ORF">DPX39_100022000</name>
</gene>
<sequence>MISPDFFFGGVSLLSDSIEVRSRWSCLKYLGDAIIVMSVVASFVAECARSGRWVRGVMALHSSIGAEDASIGRARLRLASSILRKHWCAALPLIRPEDVQYVDDLARLVHECSMCAEVPADVFDSAVVKLLTRARGKDEIQTQLFLSATKWTNWHQATRFFTMLDTPGALCRDSLMILLMNALGSGSISKQHTIGLILSQLKLTNSRHIGNGRRDHLSSISAANAAHSYIEKGTDLVKVWSALRERDGISTKLVMSLARAAIQGERCSWKLPLSIHGRNRVVGDSTEVLSKMIAICCPQHWRAALGHFVVEGRLALWLASRYSWEAGLVVSKLVSIPRREKYDILCRCAIPLPQLRGIATVAGAKIRLSNASKRSIAVRLASGYTTEELQLSAFAKVCQKNGDWETSLSLFHRVATEEFQQRAVQCILAHCPGFGVKKLLQLVNEHCPANTWTTSMLVKHSDDWVEALYVLRHVMARGTRCNPQILSAFMDVQPPVDVVSTVVRNTTFAGRSEGIMRRLEILEISGKSPQH</sequence>
<dbReference type="EMBL" id="QSBY01000010">
    <property type="protein sequence ID" value="RHW68761.1"/>
    <property type="molecule type" value="Genomic_DNA"/>
</dbReference>
<protein>
    <submittedName>
        <fullName evidence="1">Uncharacterized protein</fullName>
    </submittedName>
</protein>
<dbReference type="AlphaFoldDB" id="A0A3L6KZA0"/>
<proteinExistence type="predicted"/>
<evidence type="ECO:0000313" key="1">
    <source>
        <dbReference type="EMBL" id="RHW68761.1"/>
    </source>
</evidence>
<evidence type="ECO:0000313" key="2">
    <source>
        <dbReference type="Proteomes" id="UP000266743"/>
    </source>
</evidence>
<reference evidence="1 2" key="1">
    <citation type="submission" date="2018-09" db="EMBL/GenBank/DDBJ databases">
        <title>whole genome sequence of T. equiperdum IVM-t1 strain.</title>
        <authorList>
            <person name="Suganuma K."/>
        </authorList>
    </citation>
    <scope>NUCLEOTIDE SEQUENCE [LARGE SCALE GENOMIC DNA]</scope>
    <source>
        <strain evidence="1 2">IVM-t1</strain>
    </source>
</reference>
<dbReference type="Proteomes" id="UP000266743">
    <property type="component" value="Chromosome 10"/>
</dbReference>
<comment type="caution">
    <text evidence="1">The sequence shown here is derived from an EMBL/GenBank/DDBJ whole genome shotgun (WGS) entry which is preliminary data.</text>
</comment>
<accession>A0A3L6KZA0</accession>